<evidence type="ECO:0008006" key="4">
    <source>
        <dbReference type="Google" id="ProtNLM"/>
    </source>
</evidence>
<evidence type="ECO:0000256" key="1">
    <source>
        <dbReference type="SAM" id="MobiDB-lite"/>
    </source>
</evidence>
<gene>
    <name evidence="2" type="ORF">JFN88_04130</name>
</gene>
<keyword evidence="3" id="KW-1185">Reference proteome</keyword>
<dbReference type="AlphaFoldDB" id="A0A934IWC6"/>
<dbReference type="Pfam" id="PF18555">
    <property type="entry name" value="MobL"/>
    <property type="match status" value="1"/>
</dbReference>
<dbReference type="Proteomes" id="UP000640274">
    <property type="component" value="Unassembled WGS sequence"/>
</dbReference>
<evidence type="ECO:0000313" key="3">
    <source>
        <dbReference type="Proteomes" id="UP000640274"/>
    </source>
</evidence>
<evidence type="ECO:0000313" key="2">
    <source>
        <dbReference type="EMBL" id="MBJ6360512.1"/>
    </source>
</evidence>
<dbReference type="InterPro" id="IPR041073">
    <property type="entry name" value="MobL"/>
</dbReference>
<name>A0A934IWC6_9BACL</name>
<proteinExistence type="predicted"/>
<feature type="region of interest" description="Disordered" evidence="1">
    <location>
        <begin position="430"/>
        <end position="461"/>
    </location>
</feature>
<accession>A0A934IWC6</accession>
<protein>
    <recommendedName>
        <fullName evidence="4">Relaxase</fullName>
    </recommendedName>
</protein>
<feature type="region of interest" description="Disordered" evidence="1">
    <location>
        <begin position="375"/>
        <end position="416"/>
    </location>
</feature>
<sequence length="461" mass="52043">MSKKFGSLVNEHSRFQSPFIFKFSFYAPNTENRAKNAAHISYIGRRTGVDLGDELQKPENAEYTFKEISEGVEPGSAAGHVKYASERPGSHGLFGATGEKPVLNEIQDELQTHKGVVWRSILSLKEEDAKLLNLDDRKGWETALRAAVPQAAAEMGIGESNLRWVAAFHQEKGHPHVHLVMWEKVPKRRKGRITDGERKDVKNAFMNQIYGGERVRLTQEKTAMRDLIRDLSKGDTEKAVAIIRDVQRATKLVELELQSAGVMKTDLAPKAYPKELKEIVKGLGELARLMPGRGRAALKFMPEPAKTKALEIAEKMLRFPDFRASYDRYMKSAESMTRLHTTNPDKIKAAKDRAHNDLRDRVANVIVRGAAEVNKANASNKASKDASKRSKKGSSPQSKSVKPARPPKMEEQMNVARTVWKSAWNAIEQSRMQNEAQGRIQKAQMARREQQIRQQENERER</sequence>
<dbReference type="EMBL" id="JAELUP010000009">
    <property type="protein sequence ID" value="MBJ6360512.1"/>
    <property type="molecule type" value="Genomic_DNA"/>
</dbReference>
<dbReference type="InterPro" id="IPR048102">
    <property type="entry name" value="MobP3"/>
</dbReference>
<organism evidence="2 3">
    <name type="scientific">Paenibacillus roseus</name>
    <dbReference type="NCBI Taxonomy" id="2798579"/>
    <lineage>
        <taxon>Bacteria</taxon>
        <taxon>Bacillati</taxon>
        <taxon>Bacillota</taxon>
        <taxon>Bacilli</taxon>
        <taxon>Bacillales</taxon>
        <taxon>Paenibacillaceae</taxon>
        <taxon>Paenibacillus</taxon>
    </lineage>
</organism>
<feature type="compositionally biased region" description="Basic and acidic residues" evidence="1">
    <location>
        <begin position="446"/>
        <end position="461"/>
    </location>
</feature>
<reference evidence="2" key="1">
    <citation type="submission" date="2020-12" db="EMBL/GenBank/DDBJ databases">
        <authorList>
            <person name="Huq M.A."/>
        </authorList>
    </citation>
    <scope>NUCLEOTIDE SEQUENCE</scope>
    <source>
        <strain evidence="2">MAHUQ-46</strain>
    </source>
</reference>
<comment type="caution">
    <text evidence="2">The sequence shown here is derived from an EMBL/GenBank/DDBJ whole genome shotgun (WGS) entry which is preliminary data.</text>
</comment>
<dbReference type="NCBIfam" id="NF041499">
    <property type="entry name" value="MobP3"/>
    <property type="match status" value="1"/>
</dbReference>
<dbReference type="RefSeq" id="WP_199018067.1">
    <property type="nucleotide sequence ID" value="NZ_JAELUP010000009.1"/>
</dbReference>